<accession>A0A495IIN9</accession>
<sequence>MTTPAPKLGPQKQPRVVAELGRPETPEETAYRKAQSSRAHRMNQTTKNLVLSLIASVALLVVIVLIVPRPTSSDVKDVDYRQIASQAQQQVSVPLASPKLPSSWKANDAEIKPAGADGVQSWYIGLITPDTQFIGLTQGINANDTWVADQLDETAQTTVATVDGVAWDVYDRRSQSSTGNFAYAMVATIGTSTVVLSGTASTPQFDLVARQVVTELETK</sequence>
<protein>
    <submittedName>
        <fullName evidence="3">Uncharacterized protein DUF4245</fullName>
    </submittedName>
</protein>
<organism evidence="3 4">
    <name type="scientific">Frondihabitans australicus</name>
    <dbReference type="NCBI Taxonomy" id="386892"/>
    <lineage>
        <taxon>Bacteria</taxon>
        <taxon>Bacillati</taxon>
        <taxon>Actinomycetota</taxon>
        <taxon>Actinomycetes</taxon>
        <taxon>Micrococcales</taxon>
        <taxon>Microbacteriaceae</taxon>
        <taxon>Frondihabitans</taxon>
    </lineage>
</organism>
<dbReference type="Proteomes" id="UP000280008">
    <property type="component" value="Unassembled WGS sequence"/>
</dbReference>
<name>A0A495IIN9_9MICO</name>
<dbReference type="EMBL" id="RBKS01000001">
    <property type="protein sequence ID" value="RKR74985.1"/>
    <property type="molecule type" value="Genomic_DNA"/>
</dbReference>
<keyword evidence="2" id="KW-1133">Transmembrane helix</keyword>
<evidence type="ECO:0000313" key="3">
    <source>
        <dbReference type="EMBL" id="RKR74985.1"/>
    </source>
</evidence>
<dbReference type="InterPro" id="IPR025339">
    <property type="entry name" value="DUF4245"/>
</dbReference>
<feature type="transmembrane region" description="Helical" evidence="2">
    <location>
        <begin position="48"/>
        <end position="67"/>
    </location>
</feature>
<dbReference type="AlphaFoldDB" id="A0A495IIN9"/>
<evidence type="ECO:0000256" key="2">
    <source>
        <dbReference type="SAM" id="Phobius"/>
    </source>
</evidence>
<dbReference type="Pfam" id="PF14030">
    <property type="entry name" value="DUF4245"/>
    <property type="match status" value="1"/>
</dbReference>
<dbReference type="OrthoDB" id="4801970at2"/>
<gene>
    <name evidence="3" type="ORF">C8E83_2119</name>
</gene>
<feature type="region of interest" description="Disordered" evidence="1">
    <location>
        <begin position="1"/>
        <end position="39"/>
    </location>
</feature>
<evidence type="ECO:0000313" key="4">
    <source>
        <dbReference type="Proteomes" id="UP000280008"/>
    </source>
</evidence>
<keyword evidence="4" id="KW-1185">Reference proteome</keyword>
<keyword evidence="2" id="KW-0472">Membrane</keyword>
<proteinExistence type="predicted"/>
<keyword evidence="2" id="KW-0812">Transmembrane</keyword>
<reference evidence="3 4" key="1">
    <citation type="submission" date="2018-10" db="EMBL/GenBank/DDBJ databases">
        <title>Sequencing the genomes of 1000 actinobacteria strains.</title>
        <authorList>
            <person name="Klenk H.-P."/>
        </authorList>
    </citation>
    <scope>NUCLEOTIDE SEQUENCE [LARGE SCALE GENOMIC DNA]</scope>
    <source>
        <strain evidence="3 4">DSM 17894</strain>
    </source>
</reference>
<dbReference type="RefSeq" id="WP_121369833.1">
    <property type="nucleotide sequence ID" value="NZ_RBKS01000001.1"/>
</dbReference>
<feature type="compositionally biased region" description="Basic and acidic residues" evidence="1">
    <location>
        <begin position="21"/>
        <end position="31"/>
    </location>
</feature>
<evidence type="ECO:0000256" key="1">
    <source>
        <dbReference type="SAM" id="MobiDB-lite"/>
    </source>
</evidence>
<comment type="caution">
    <text evidence="3">The sequence shown here is derived from an EMBL/GenBank/DDBJ whole genome shotgun (WGS) entry which is preliminary data.</text>
</comment>